<keyword evidence="1" id="KW-0812">Transmembrane</keyword>
<evidence type="ECO:0000256" key="1">
    <source>
        <dbReference type="SAM" id="Phobius"/>
    </source>
</evidence>
<evidence type="ECO:0000313" key="2">
    <source>
        <dbReference type="EMBL" id="MBO9152190.1"/>
    </source>
</evidence>
<name>A0ABS3YBZ6_9BACT</name>
<comment type="caution">
    <text evidence="2">The sequence shown here is derived from an EMBL/GenBank/DDBJ whole genome shotgun (WGS) entry which is preliminary data.</text>
</comment>
<keyword evidence="3" id="KW-1185">Reference proteome</keyword>
<dbReference type="Proteomes" id="UP000679126">
    <property type="component" value="Unassembled WGS sequence"/>
</dbReference>
<reference evidence="3" key="1">
    <citation type="submission" date="2021-03" db="EMBL/GenBank/DDBJ databases">
        <title>Assistant Professor.</title>
        <authorList>
            <person name="Huq M.A."/>
        </authorList>
    </citation>
    <scope>NUCLEOTIDE SEQUENCE [LARGE SCALE GENOMIC DNA]</scope>
    <source>
        <strain evidence="3">MAH-28</strain>
    </source>
</reference>
<feature type="transmembrane region" description="Helical" evidence="1">
    <location>
        <begin position="12"/>
        <end position="29"/>
    </location>
</feature>
<dbReference type="SUPFAM" id="SSF52833">
    <property type="entry name" value="Thioredoxin-like"/>
    <property type="match status" value="1"/>
</dbReference>
<protein>
    <submittedName>
        <fullName evidence="2">Uncharacterized protein</fullName>
    </submittedName>
</protein>
<gene>
    <name evidence="2" type="ORF">J7I43_08210</name>
</gene>
<evidence type="ECO:0000313" key="3">
    <source>
        <dbReference type="Proteomes" id="UP000679126"/>
    </source>
</evidence>
<proteinExistence type="predicted"/>
<dbReference type="InterPro" id="IPR036249">
    <property type="entry name" value="Thioredoxin-like_sf"/>
</dbReference>
<keyword evidence="1" id="KW-1133">Transmembrane helix</keyword>
<dbReference type="EMBL" id="JAGHKP010000002">
    <property type="protein sequence ID" value="MBO9152190.1"/>
    <property type="molecule type" value="Genomic_DNA"/>
</dbReference>
<organism evidence="2 3">
    <name type="scientific">Chitinophaga chungangae</name>
    <dbReference type="NCBI Taxonomy" id="2821488"/>
    <lineage>
        <taxon>Bacteria</taxon>
        <taxon>Pseudomonadati</taxon>
        <taxon>Bacteroidota</taxon>
        <taxon>Chitinophagia</taxon>
        <taxon>Chitinophagales</taxon>
        <taxon>Chitinophagaceae</taxon>
        <taxon>Chitinophaga</taxon>
    </lineage>
</organism>
<dbReference type="Gene3D" id="3.40.30.10">
    <property type="entry name" value="Glutaredoxin"/>
    <property type="match status" value="1"/>
</dbReference>
<accession>A0ABS3YBZ6</accession>
<keyword evidence="1" id="KW-0472">Membrane</keyword>
<sequence length="210" mass="24064">MKLQQRTFNQILITITIIATAAAIFFGMMKGSAARPIILPEKGGKGSHFSVSSFYDNYISFIIENELRKLDSSLTLQDTTLRKFSLEEFLDDQQKLIFRFSNKDCKPCMDFVFTELKAEFKDSLDYYVRVVTDSDSEREYRIKASSGEWDVPVWNIIGRNMGLTIEGNGIPFLFVLGKDQSVGKVFIPLKEFPEVTEAYLSHIRSKLRGR</sequence>
<dbReference type="RefSeq" id="WP_209145152.1">
    <property type="nucleotide sequence ID" value="NZ_JAGHKP010000002.1"/>
</dbReference>